<dbReference type="InterPro" id="IPR051010">
    <property type="entry name" value="BCAA_transport"/>
</dbReference>
<evidence type="ECO:0000256" key="3">
    <source>
        <dbReference type="ARBA" id="ARBA00022729"/>
    </source>
</evidence>
<evidence type="ECO:0000256" key="1">
    <source>
        <dbReference type="ARBA" id="ARBA00010062"/>
    </source>
</evidence>
<evidence type="ECO:0000313" key="7">
    <source>
        <dbReference type="EMBL" id="MPV87632.1"/>
    </source>
</evidence>
<keyword evidence="8" id="KW-1185">Reference proteome</keyword>
<feature type="signal peptide" evidence="5">
    <location>
        <begin position="1"/>
        <end position="17"/>
    </location>
</feature>
<dbReference type="Pfam" id="PF13458">
    <property type="entry name" value="Peripla_BP_6"/>
    <property type="match status" value="1"/>
</dbReference>
<dbReference type="InterPro" id="IPR028082">
    <property type="entry name" value="Peripla_BP_I"/>
</dbReference>
<dbReference type="InterPro" id="IPR028081">
    <property type="entry name" value="Leu-bd"/>
</dbReference>
<dbReference type="EMBL" id="WHPD01000666">
    <property type="protein sequence ID" value="MPV87632.1"/>
    <property type="molecule type" value="Genomic_DNA"/>
</dbReference>
<protein>
    <submittedName>
        <fullName evidence="7">ABC transporter substrate-binding protein</fullName>
    </submittedName>
</protein>
<reference evidence="7 8" key="1">
    <citation type="submission" date="2019-10" db="EMBL/GenBank/DDBJ databases">
        <title>Georgenia wutianyii sp. nov. and Georgenia yuyongxinii sp. nov. isolated from plateau pika (Ochotona curzoniae) in the Qinghai-Tibet plateau of China.</title>
        <authorList>
            <person name="Tian Z."/>
        </authorList>
    </citation>
    <scope>NUCLEOTIDE SEQUENCE [LARGE SCALE GENOMIC DNA]</scope>
    <source>
        <strain evidence="7 8">JCM 15130</strain>
    </source>
</reference>
<name>A0A7J9USZ8_9MICO</name>
<dbReference type="InterPro" id="IPR000709">
    <property type="entry name" value="Leu_Ile_Val-bd"/>
</dbReference>
<keyword evidence="3 5" id="KW-0732">Signal</keyword>
<dbReference type="CDD" id="cd06330">
    <property type="entry name" value="PBP1_As_SBP-like"/>
    <property type="match status" value="1"/>
</dbReference>
<dbReference type="GO" id="GO:0006865">
    <property type="term" value="P:amino acid transport"/>
    <property type="evidence" value="ECO:0007669"/>
    <property type="project" value="UniProtKB-KW"/>
</dbReference>
<dbReference type="AlphaFoldDB" id="A0A7J9USZ8"/>
<feature type="chain" id="PRO_5038416750" evidence="5">
    <location>
        <begin position="18"/>
        <end position="393"/>
    </location>
</feature>
<gene>
    <name evidence="7" type="ORF">GB882_03045</name>
</gene>
<evidence type="ECO:0000259" key="6">
    <source>
        <dbReference type="Pfam" id="PF13458"/>
    </source>
</evidence>
<proteinExistence type="inferred from homology"/>
<dbReference type="PRINTS" id="PR00337">
    <property type="entry name" value="LEUILEVALBP"/>
</dbReference>
<accession>A0A7J9USZ8</accession>
<evidence type="ECO:0000256" key="5">
    <source>
        <dbReference type="SAM" id="SignalP"/>
    </source>
</evidence>
<sequence>MLGVAAPMFLAASLLSACGPASGVNDDEPVKLGLVYGMSGACASAGERQEKGARLAVDQVNEQGGIDGRTVELTVKDTACDPTQTIRQIRDLAQKDVHLLFGLGVSNEALAAKPILNQVESTLMVTAAHTSQLFDDNPTDFMFRISDDARTRNVAAARLMHEKFPDAHKWASVSPDYGYGHETWEFFRGEMERLDPDFEVVEEAWTPLDTTDYRPYIQSVMGAEPDGVFSSLYTSLAVTFYQQAKPFNFFKDLDAFLIVSDELEVAKAMGEGMEDEWAGSHYYPGSFDNELNDRFVETYKAKYGEEPTGYSSESYSAVWAYKAAIEKADSSSAKDVSEALKGLEVDTVKGVRTFQENGQALTAVAFFRIAPDDAPPGWKVAEALAVPATDLGQ</sequence>
<dbReference type="RefSeq" id="WP_193314339.1">
    <property type="nucleotide sequence ID" value="NZ_BAAAOT010000004.1"/>
</dbReference>
<comment type="caution">
    <text evidence="7">The sequence shown here is derived from an EMBL/GenBank/DDBJ whole genome shotgun (WGS) entry which is preliminary data.</text>
</comment>
<organism evidence="7 8">
    <name type="scientific">Georgenia ruanii</name>
    <dbReference type="NCBI Taxonomy" id="348442"/>
    <lineage>
        <taxon>Bacteria</taxon>
        <taxon>Bacillati</taxon>
        <taxon>Actinomycetota</taxon>
        <taxon>Actinomycetes</taxon>
        <taxon>Micrococcales</taxon>
        <taxon>Bogoriellaceae</taxon>
        <taxon>Georgenia</taxon>
    </lineage>
</organism>
<feature type="domain" description="Leucine-binding protein" evidence="6">
    <location>
        <begin position="29"/>
        <end position="370"/>
    </location>
</feature>
<evidence type="ECO:0000313" key="8">
    <source>
        <dbReference type="Proteomes" id="UP000429644"/>
    </source>
</evidence>
<dbReference type="PANTHER" id="PTHR30483:SF6">
    <property type="entry name" value="PERIPLASMIC BINDING PROTEIN OF ABC TRANSPORTER FOR NATURAL AMINO ACIDS"/>
    <property type="match status" value="1"/>
</dbReference>
<dbReference type="PANTHER" id="PTHR30483">
    <property type="entry name" value="LEUCINE-SPECIFIC-BINDING PROTEIN"/>
    <property type="match status" value="1"/>
</dbReference>
<dbReference type="SUPFAM" id="SSF53822">
    <property type="entry name" value="Periplasmic binding protein-like I"/>
    <property type="match status" value="1"/>
</dbReference>
<comment type="similarity">
    <text evidence="1">Belongs to the leucine-binding protein family.</text>
</comment>
<dbReference type="Gene3D" id="3.40.50.2300">
    <property type="match status" value="2"/>
</dbReference>
<evidence type="ECO:0000256" key="4">
    <source>
        <dbReference type="ARBA" id="ARBA00022970"/>
    </source>
</evidence>
<keyword evidence="4" id="KW-0029">Amino-acid transport</keyword>
<keyword evidence="2" id="KW-0813">Transport</keyword>
<dbReference type="Proteomes" id="UP000429644">
    <property type="component" value="Unassembled WGS sequence"/>
</dbReference>
<evidence type="ECO:0000256" key="2">
    <source>
        <dbReference type="ARBA" id="ARBA00022448"/>
    </source>
</evidence>